<name>L9V3N6_HALBP</name>
<reference evidence="1 2" key="1">
    <citation type="journal article" date="2014" name="PLoS Genet.">
        <title>Phylogenetically driven sequencing of extremely halophilic archaea reveals strategies for static and dynamic osmo-response.</title>
        <authorList>
            <person name="Becker E.A."/>
            <person name="Seitzer P.M."/>
            <person name="Tritt A."/>
            <person name="Larsen D."/>
            <person name="Krusor M."/>
            <person name="Yao A.I."/>
            <person name="Wu D."/>
            <person name="Madern D."/>
            <person name="Eisen J.A."/>
            <person name="Darling A.E."/>
            <person name="Facciotti M.T."/>
        </authorList>
    </citation>
    <scope>NUCLEOTIDE SEQUENCE [LARGE SCALE GENOMIC DNA]</scope>
    <source>
        <strain evidence="1 2">DSM 11551</strain>
    </source>
</reference>
<evidence type="ECO:0000313" key="1">
    <source>
        <dbReference type="EMBL" id="ELY31815.1"/>
    </source>
</evidence>
<protein>
    <submittedName>
        <fullName evidence="1">Uncharacterized protein</fullName>
    </submittedName>
</protein>
<comment type="caution">
    <text evidence="1">The sequence shown here is derived from an EMBL/GenBank/DDBJ whole genome shotgun (WGS) entry which is preliminary data.</text>
</comment>
<dbReference type="AlphaFoldDB" id="L9V3N6"/>
<gene>
    <name evidence="1" type="ORF">C499_00310</name>
</gene>
<proteinExistence type="predicted"/>
<evidence type="ECO:0000313" key="2">
    <source>
        <dbReference type="Proteomes" id="UP000011585"/>
    </source>
</evidence>
<sequence length="85" mass="9205">MQKITTAPHAASMHSEKRLPRMACEGRLAVSDSENGKNAAERQAVVVWNGHLGWQHFGIGLPGSDLGWHHLEPAMESVSHALPSS</sequence>
<dbReference type="EMBL" id="AOHT01000001">
    <property type="protein sequence ID" value="ELY31815.1"/>
    <property type="molecule type" value="Genomic_DNA"/>
</dbReference>
<dbReference type="Proteomes" id="UP000011585">
    <property type="component" value="Unassembled WGS sequence"/>
</dbReference>
<accession>L9V3N6</accession>
<organism evidence="1 2">
    <name type="scientific">Halogeometricum borinquense (strain ATCC 700274 / DSM 11551 / JCM 10706 / KCTC 4070 / PR3)</name>
    <dbReference type="NCBI Taxonomy" id="469382"/>
    <lineage>
        <taxon>Archaea</taxon>
        <taxon>Methanobacteriati</taxon>
        <taxon>Methanobacteriota</taxon>
        <taxon>Stenosarchaea group</taxon>
        <taxon>Halobacteria</taxon>
        <taxon>Halobacteriales</taxon>
        <taxon>Haloferacaceae</taxon>
        <taxon>Halogeometricum</taxon>
    </lineage>
</organism>